<feature type="transmembrane region" description="Helical" evidence="5">
    <location>
        <begin position="119"/>
        <end position="142"/>
    </location>
</feature>
<reference evidence="7" key="1">
    <citation type="submission" date="2025-08" db="UniProtKB">
        <authorList>
            <consortium name="RefSeq"/>
        </authorList>
    </citation>
    <scope>IDENTIFICATION</scope>
    <source>
        <tissue evidence="7">Muscle</tissue>
    </source>
</reference>
<feature type="transmembrane region" description="Helical" evidence="5">
    <location>
        <begin position="47"/>
        <end position="71"/>
    </location>
</feature>
<evidence type="ECO:0000313" key="7">
    <source>
        <dbReference type="RefSeq" id="XP_022249504.1"/>
    </source>
</evidence>
<comment type="subcellular location">
    <subcellularLocation>
        <location evidence="1">Membrane</location>
        <topology evidence="1">Multi-pass membrane protein</topology>
    </subcellularLocation>
</comment>
<feature type="transmembrane region" description="Helical" evidence="5">
    <location>
        <begin position="260"/>
        <end position="282"/>
    </location>
</feature>
<dbReference type="RefSeq" id="XP_022249504.1">
    <property type="nucleotide sequence ID" value="XM_022393796.1"/>
</dbReference>
<dbReference type="InterPro" id="IPR008952">
    <property type="entry name" value="Tetraspanin_EC2_sf"/>
</dbReference>
<protein>
    <submittedName>
        <fullName evidence="7">Tetraspanin-1-like isoform X1</fullName>
    </submittedName>
</protein>
<evidence type="ECO:0000256" key="5">
    <source>
        <dbReference type="SAM" id="Phobius"/>
    </source>
</evidence>
<dbReference type="GeneID" id="106465839"/>
<evidence type="ECO:0000256" key="3">
    <source>
        <dbReference type="ARBA" id="ARBA00022989"/>
    </source>
</evidence>
<organism evidence="6 7">
    <name type="scientific">Limulus polyphemus</name>
    <name type="common">Atlantic horseshoe crab</name>
    <dbReference type="NCBI Taxonomy" id="6850"/>
    <lineage>
        <taxon>Eukaryota</taxon>
        <taxon>Metazoa</taxon>
        <taxon>Ecdysozoa</taxon>
        <taxon>Arthropoda</taxon>
        <taxon>Chelicerata</taxon>
        <taxon>Merostomata</taxon>
        <taxon>Xiphosura</taxon>
        <taxon>Limulidae</taxon>
        <taxon>Limulus</taxon>
    </lineage>
</organism>
<gene>
    <name evidence="7" type="primary">LOC106465839</name>
</gene>
<dbReference type="PANTHER" id="PTHR19282:SF554">
    <property type="entry name" value="ANTIGEN, PUTATIVE-RELATED"/>
    <property type="match status" value="1"/>
</dbReference>
<accession>A0ABM1T0U8</accession>
<dbReference type="SUPFAM" id="SSF48652">
    <property type="entry name" value="Tetraspanin"/>
    <property type="match status" value="1"/>
</dbReference>
<keyword evidence="3 5" id="KW-1133">Transmembrane helix</keyword>
<dbReference type="Proteomes" id="UP000694941">
    <property type="component" value="Unplaced"/>
</dbReference>
<evidence type="ECO:0000256" key="1">
    <source>
        <dbReference type="ARBA" id="ARBA00004141"/>
    </source>
</evidence>
<evidence type="ECO:0000256" key="4">
    <source>
        <dbReference type="ARBA" id="ARBA00023136"/>
    </source>
</evidence>
<name>A0ABM1T0U8_LIMPO</name>
<sequence length="372" mass="43424">MANNIIYLHSSKCNIVFSISSFIKGLAVTTTTTSSMFLHRAMRYYRLWIYSCNLALLFSVLIFVSLAAWILSDHHMALFPYIRFHQPTLVYAYFALALQGGVLQAIGCWGAVRMNERFLNVYWSIMLALLVGDVILGIIWIFHYNHITANLRNDLKSRLQVDYGRELQFQILWDKIQDDAKCCGVDGPRDYNHTFWLRRQRQDFPKYHQMVPLSCCRFKFETRIWESTFQNHTCVESYLESEVYQDGCYDEVQRWLQGSADLLCVLGFCVIAFLKVCFLGILRYEIREMIQKIRILQELEEPSPLLGIDLQYVRPSFQNDSLSRDTSQNNFGNHLLSNNHFPHEPFSKESFKSINGNNNESECWDSNKTSAV</sequence>
<dbReference type="CDD" id="cd03127">
    <property type="entry name" value="tetraspanin_LEL"/>
    <property type="match status" value="1"/>
</dbReference>
<dbReference type="Gene3D" id="1.10.1450.10">
    <property type="entry name" value="Tetraspanin"/>
    <property type="match status" value="1"/>
</dbReference>
<keyword evidence="2 5" id="KW-0812">Transmembrane</keyword>
<evidence type="ECO:0000313" key="6">
    <source>
        <dbReference type="Proteomes" id="UP000694941"/>
    </source>
</evidence>
<dbReference type="PANTHER" id="PTHR19282">
    <property type="entry name" value="TETRASPANIN"/>
    <property type="match status" value="1"/>
</dbReference>
<evidence type="ECO:0000256" key="2">
    <source>
        <dbReference type="ARBA" id="ARBA00022692"/>
    </source>
</evidence>
<dbReference type="InterPro" id="IPR018499">
    <property type="entry name" value="Tetraspanin/Peripherin"/>
</dbReference>
<keyword evidence="4 5" id="KW-0472">Membrane</keyword>
<proteinExistence type="predicted"/>
<dbReference type="Pfam" id="PF00335">
    <property type="entry name" value="Tetraspanin"/>
    <property type="match status" value="1"/>
</dbReference>
<keyword evidence="6" id="KW-1185">Reference proteome</keyword>
<feature type="transmembrane region" description="Helical" evidence="5">
    <location>
        <begin position="91"/>
        <end position="112"/>
    </location>
</feature>